<evidence type="ECO:0000313" key="1">
    <source>
        <dbReference type="EMBL" id="KII73122.1"/>
    </source>
</evidence>
<protein>
    <submittedName>
        <fullName evidence="1">ATPase family AAA domain-containing protein 1-B</fullName>
    </submittedName>
</protein>
<gene>
    <name evidence="1" type="ORF">RF11_03617</name>
</gene>
<dbReference type="InterPro" id="IPR027417">
    <property type="entry name" value="P-loop_NTPase"/>
</dbReference>
<proteinExistence type="predicted"/>
<dbReference type="Proteomes" id="UP000031668">
    <property type="component" value="Unassembled WGS sequence"/>
</dbReference>
<keyword evidence="2" id="KW-1185">Reference proteome</keyword>
<sequence length="185" mass="21014">MHPNTKPDDLEGIKERLIERGVVIQIPTQRLSDVHGLNEMKDKFFTLFVLPLLEPEIYEGDFFLIEDIQVVRNILIKEPHNKGLGHFIRAFAGEYGFHLITLDGRRLMNRNYESLNKLSNDIKSLVVNLQPSILFVRNMCVLGLPITSWCGVQESVSSCFQTDAPSVYTIIACSHRRDVINTGCG</sequence>
<name>A0A0C2NGM5_THEKT</name>
<dbReference type="AlphaFoldDB" id="A0A0C2NGM5"/>
<evidence type="ECO:0000313" key="2">
    <source>
        <dbReference type="Proteomes" id="UP000031668"/>
    </source>
</evidence>
<dbReference type="Gene3D" id="3.40.50.300">
    <property type="entry name" value="P-loop containing nucleotide triphosphate hydrolases"/>
    <property type="match status" value="1"/>
</dbReference>
<comment type="caution">
    <text evidence="1">The sequence shown here is derived from an EMBL/GenBank/DDBJ whole genome shotgun (WGS) entry which is preliminary data.</text>
</comment>
<organism evidence="1 2">
    <name type="scientific">Thelohanellus kitauei</name>
    <name type="common">Myxosporean</name>
    <dbReference type="NCBI Taxonomy" id="669202"/>
    <lineage>
        <taxon>Eukaryota</taxon>
        <taxon>Metazoa</taxon>
        <taxon>Cnidaria</taxon>
        <taxon>Myxozoa</taxon>
        <taxon>Myxosporea</taxon>
        <taxon>Bivalvulida</taxon>
        <taxon>Platysporina</taxon>
        <taxon>Myxobolidae</taxon>
        <taxon>Thelohanellus</taxon>
    </lineage>
</organism>
<dbReference type="EMBL" id="JWZT01000994">
    <property type="protein sequence ID" value="KII73122.1"/>
    <property type="molecule type" value="Genomic_DNA"/>
</dbReference>
<reference evidence="1 2" key="1">
    <citation type="journal article" date="2014" name="Genome Biol. Evol.">
        <title>The genome of the myxosporean Thelohanellus kitauei shows adaptations to nutrient acquisition within its fish host.</title>
        <authorList>
            <person name="Yang Y."/>
            <person name="Xiong J."/>
            <person name="Zhou Z."/>
            <person name="Huo F."/>
            <person name="Miao W."/>
            <person name="Ran C."/>
            <person name="Liu Y."/>
            <person name="Zhang J."/>
            <person name="Feng J."/>
            <person name="Wang M."/>
            <person name="Wang M."/>
            <person name="Wang L."/>
            <person name="Yao B."/>
        </authorList>
    </citation>
    <scope>NUCLEOTIDE SEQUENCE [LARGE SCALE GENOMIC DNA]</scope>
    <source>
        <strain evidence="1">Wuqing</strain>
    </source>
</reference>
<accession>A0A0C2NGM5</accession>